<reference evidence="3 4" key="1">
    <citation type="submission" date="2024-06" db="EMBL/GenBank/DDBJ databases">
        <title>Lysinibacillus zambalefons sp. nov., a Novel Firmicute Isolated from the Poon Bato Zambales Hyperalkaline Spring.</title>
        <authorList>
            <person name="Aja J.A."/>
            <person name="Lazaro J.E.H."/>
            <person name="Llorin L.D."/>
            <person name="Lim K.R."/>
            <person name="Teodosio J."/>
            <person name="Dalisay D.S."/>
        </authorList>
    </citation>
    <scope>NUCLEOTIDE SEQUENCE [LARGE SCALE GENOMIC DNA]</scope>
    <source>
        <strain evidence="3 4">M3</strain>
    </source>
</reference>
<protein>
    <submittedName>
        <fullName evidence="3">BBE domain-containing protein</fullName>
    </submittedName>
</protein>
<dbReference type="Proteomes" id="UP001478862">
    <property type="component" value="Unassembled WGS sequence"/>
</dbReference>
<sequence length="44" mass="4980">MLREVKGKYDPLNVFNFLQSIPPPALSPIDEDDYSVGDEENPTE</sequence>
<feature type="domain" description="Berberine/berberine-like" evidence="2">
    <location>
        <begin position="2"/>
        <end position="22"/>
    </location>
</feature>
<dbReference type="InterPro" id="IPR012951">
    <property type="entry name" value="BBE"/>
</dbReference>
<comment type="caution">
    <text evidence="3">The sequence shown here is derived from an EMBL/GenBank/DDBJ whole genome shotgun (WGS) entry which is preliminary data.</text>
</comment>
<evidence type="ECO:0000313" key="3">
    <source>
        <dbReference type="EMBL" id="MEQ6354581.1"/>
    </source>
</evidence>
<proteinExistence type="predicted"/>
<dbReference type="EMBL" id="JBEGDG010000004">
    <property type="protein sequence ID" value="MEQ6354581.1"/>
    <property type="molecule type" value="Genomic_DNA"/>
</dbReference>
<keyword evidence="4" id="KW-1185">Reference proteome</keyword>
<accession>A0ABV1MPZ9</accession>
<evidence type="ECO:0000259" key="2">
    <source>
        <dbReference type="Pfam" id="PF08031"/>
    </source>
</evidence>
<gene>
    <name evidence="3" type="ORF">ABNX05_08140</name>
</gene>
<dbReference type="RefSeq" id="WP_349659255.1">
    <property type="nucleotide sequence ID" value="NZ_JBEGDG010000004.1"/>
</dbReference>
<feature type="region of interest" description="Disordered" evidence="1">
    <location>
        <begin position="21"/>
        <end position="44"/>
    </location>
</feature>
<evidence type="ECO:0000256" key="1">
    <source>
        <dbReference type="SAM" id="MobiDB-lite"/>
    </source>
</evidence>
<feature type="compositionally biased region" description="Acidic residues" evidence="1">
    <location>
        <begin position="29"/>
        <end position="44"/>
    </location>
</feature>
<evidence type="ECO:0000313" key="4">
    <source>
        <dbReference type="Proteomes" id="UP001478862"/>
    </source>
</evidence>
<dbReference type="Pfam" id="PF08031">
    <property type="entry name" value="BBE"/>
    <property type="match status" value="1"/>
</dbReference>
<organism evidence="3 4">
    <name type="scientific">Lysinibacillus zambalensis</name>
    <dbReference type="NCBI Taxonomy" id="3160866"/>
    <lineage>
        <taxon>Bacteria</taxon>
        <taxon>Bacillati</taxon>
        <taxon>Bacillota</taxon>
        <taxon>Bacilli</taxon>
        <taxon>Bacillales</taxon>
        <taxon>Bacillaceae</taxon>
        <taxon>Lysinibacillus</taxon>
    </lineage>
</organism>
<name>A0ABV1MPZ9_9BACI</name>